<reference evidence="1 2" key="1">
    <citation type="submission" date="2019-01" db="EMBL/GenBank/DDBJ databases">
        <title>Draft genome sequences of the type strains of six Macrococcus species.</title>
        <authorList>
            <person name="Mazhar S."/>
            <person name="Altermann E."/>
            <person name="Hill C."/>
            <person name="Mcauliffe O."/>
        </authorList>
    </citation>
    <scope>NUCLEOTIDE SEQUENCE [LARGE SCALE GENOMIC DNA]</scope>
    <source>
        <strain evidence="1 2">CCM4815</strain>
    </source>
</reference>
<dbReference type="Gene3D" id="3.40.50.1000">
    <property type="entry name" value="HAD superfamily/HAD-like"/>
    <property type="match status" value="1"/>
</dbReference>
<dbReference type="InterPro" id="IPR023214">
    <property type="entry name" value="HAD_sf"/>
</dbReference>
<dbReference type="PROSITE" id="PS01229">
    <property type="entry name" value="COF_2"/>
    <property type="match status" value="1"/>
</dbReference>
<dbReference type="NCBIfam" id="TIGR01484">
    <property type="entry name" value="HAD-SF-IIB"/>
    <property type="match status" value="1"/>
</dbReference>
<organism evidence="1 2">
    <name type="scientific">Macrococcus lamae</name>
    <dbReference type="NCBI Taxonomy" id="198484"/>
    <lineage>
        <taxon>Bacteria</taxon>
        <taxon>Bacillati</taxon>
        <taxon>Bacillota</taxon>
        <taxon>Bacilli</taxon>
        <taxon>Bacillales</taxon>
        <taxon>Staphylococcaceae</taxon>
        <taxon>Macrococcus</taxon>
    </lineage>
</organism>
<sequence length="257" mass="29460">MTRKLIFFDVDGTIYNSKLEIPELTHKAIQLLKDKGHIVAIASGRAPFTLEKVCADTDIPNFVAFNGQYVVYDDETIYENPIDVEALRQLERDAKAFDHPMVFFTHNDMVSNIDHHHHIQQSLSSIKIAHPRYEGNYFDHHSIYQALIFHERKDDNLYDDRYEQLKFYRWHEVSRDVVPSNGSKAEGIKKFAEKLGINQEDCIAIGDGNNDFEMIEWAGIGIAMGNAVPELKEVADYVTDHVDDGGLFNAFKNLDLL</sequence>
<dbReference type="OrthoDB" id="9810101at2"/>
<accession>A0A4R6BVM2</accession>
<dbReference type="Proteomes" id="UP000294802">
    <property type="component" value="Unassembled WGS sequence"/>
</dbReference>
<evidence type="ECO:0000313" key="2">
    <source>
        <dbReference type="Proteomes" id="UP000294802"/>
    </source>
</evidence>
<dbReference type="EMBL" id="SCWB01000004">
    <property type="protein sequence ID" value="TDM12354.1"/>
    <property type="molecule type" value="Genomic_DNA"/>
</dbReference>
<dbReference type="NCBIfam" id="TIGR00099">
    <property type="entry name" value="Cof-subfamily"/>
    <property type="match status" value="1"/>
</dbReference>
<dbReference type="InterPro" id="IPR000150">
    <property type="entry name" value="Cof"/>
</dbReference>
<dbReference type="PROSITE" id="PS01228">
    <property type="entry name" value="COF_1"/>
    <property type="match status" value="1"/>
</dbReference>
<evidence type="ECO:0000313" key="1">
    <source>
        <dbReference type="EMBL" id="TDM12354.1"/>
    </source>
</evidence>
<keyword evidence="1" id="KW-0378">Hydrolase</keyword>
<gene>
    <name evidence="1" type="ORF">ERX29_03245</name>
</gene>
<name>A0A4R6BVM2_9STAP</name>
<dbReference type="Pfam" id="PF08282">
    <property type="entry name" value="Hydrolase_3"/>
    <property type="match status" value="1"/>
</dbReference>
<dbReference type="RefSeq" id="WP_133443258.1">
    <property type="nucleotide sequence ID" value="NZ_SCWB01000004.1"/>
</dbReference>
<dbReference type="SFLD" id="SFLDG01140">
    <property type="entry name" value="C2.B:_Phosphomannomutase_and_P"/>
    <property type="match status" value="1"/>
</dbReference>
<keyword evidence="2" id="KW-1185">Reference proteome</keyword>
<dbReference type="SFLD" id="SFLDS00003">
    <property type="entry name" value="Haloacid_Dehalogenase"/>
    <property type="match status" value="1"/>
</dbReference>
<dbReference type="SFLD" id="SFLDG01144">
    <property type="entry name" value="C2.B.4:_PGP_Like"/>
    <property type="match status" value="1"/>
</dbReference>
<dbReference type="PANTHER" id="PTHR10000">
    <property type="entry name" value="PHOSPHOSERINE PHOSPHATASE"/>
    <property type="match status" value="1"/>
</dbReference>
<dbReference type="InterPro" id="IPR006379">
    <property type="entry name" value="HAD-SF_hydro_IIB"/>
</dbReference>
<dbReference type="GO" id="GO:0000287">
    <property type="term" value="F:magnesium ion binding"/>
    <property type="evidence" value="ECO:0007669"/>
    <property type="project" value="TreeGrafter"/>
</dbReference>
<dbReference type="GO" id="GO:0005829">
    <property type="term" value="C:cytosol"/>
    <property type="evidence" value="ECO:0007669"/>
    <property type="project" value="TreeGrafter"/>
</dbReference>
<protein>
    <submittedName>
        <fullName evidence="1">Cof-type HAD-IIB family hydrolase</fullName>
    </submittedName>
</protein>
<dbReference type="Gene3D" id="3.30.1240.10">
    <property type="match status" value="1"/>
</dbReference>
<dbReference type="AlphaFoldDB" id="A0A4R6BVM2"/>
<dbReference type="InterPro" id="IPR036412">
    <property type="entry name" value="HAD-like_sf"/>
</dbReference>
<comment type="caution">
    <text evidence="1">The sequence shown here is derived from an EMBL/GenBank/DDBJ whole genome shotgun (WGS) entry which is preliminary data.</text>
</comment>
<dbReference type="SUPFAM" id="SSF56784">
    <property type="entry name" value="HAD-like"/>
    <property type="match status" value="1"/>
</dbReference>
<dbReference type="PANTHER" id="PTHR10000:SF25">
    <property type="entry name" value="PHOSPHATASE YKRA-RELATED"/>
    <property type="match status" value="1"/>
</dbReference>
<dbReference type="GO" id="GO:0016791">
    <property type="term" value="F:phosphatase activity"/>
    <property type="evidence" value="ECO:0007669"/>
    <property type="project" value="UniProtKB-ARBA"/>
</dbReference>
<proteinExistence type="predicted"/>